<feature type="transmembrane region" description="Helical" evidence="2">
    <location>
        <begin position="28"/>
        <end position="47"/>
    </location>
</feature>
<evidence type="ECO:0000313" key="5">
    <source>
        <dbReference type="Proteomes" id="UP000560081"/>
    </source>
</evidence>
<dbReference type="AlphaFoldDB" id="A0A4Y8X5G6"/>
<feature type="transmembrane region" description="Helical" evidence="2">
    <location>
        <begin position="108"/>
        <end position="125"/>
    </location>
</feature>
<reference evidence="4 5" key="1">
    <citation type="submission" date="2020-08" db="EMBL/GenBank/DDBJ databases">
        <title>Sequencing the genomes of 1000 actinobacteria strains.</title>
        <authorList>
            <person name="Klenk H.-P."/>
        </authorList>
    </citation>
    <scope>NUCLEOTIDE SEQUENCE [LARGE SCALE GENOMIC DNA]</scope>
    <source>
        <strain evidence="4 5">DSM 19079</strain>
    </source>
</reference>
<dbReference type="Gene3D" id="1.20.144.10">
    <property type="entry name" value="Phosphatidic acid phosphatase type 2/haloperoxidase"/>
    <property type="match status" value="1"/>
</dbReference>
<comment type="caution">
    <text evidence="4">The sequence shown here is derived from an EMBL/GenBank/DDBJ whole genome shotgun (WGS) entry which is preliminary data.</text>
</comment>
<dbReference type="InterPro" id="IPR000326">
    <property type="entry name" value="PAP2/HPO"/>
</dbReference>
<dbReference type="OrthoDB" id="3240395at2"/>
<evidence type="ECO:0000313" key="4">
    <source>
        <dbReference type="EMBL" id="MBB4882084.1"/>
    </source>
</evidence>
<dbReference type="RefSeq" id="WP_135028882.1">
    <property type="nucleotide sequence ID" value="NZ_BMLA01000006.1"/>
</dbReference>
<feature type="domain" description="Phosphatidic acid phosphatase type 2/haloperoxidase" evidence="3">
    <location>
        <begin position="109"/>
        <end position="218"/>
    </location>
</feature>
<feature type="transmembrane region" description="Helical" evidence="2">
    <location>
        <begin position="269"/>
        <end position="293"/>
    </location>
</feature>
<evidence type="ECO:0000259" key="3">
    <source>
        <dbReference type="Pfam" id="PF01569"/>
    </source>
</evidence>
<feature type="transmembrane region" description="Helical" evidence="2">
    <location>
        <begin position="236"/>
        <end position="257"/>
    </location>
</feature>
<evidence type="ECO:0000256" key="1">
    <source>
        <dbReference type="SAM" id="MobiDB-lite"/>
    </source>
</evidence>
<feature type="compositionally biased region" description="Basic and acidic residues" evidence="1">
    <location>
        <begin position="1"/>
        <end position="10"/>
    </location>
</feature>
<feature type="region of interest" description="Disordered" evidence="1">
    <location>
        <begin position="1"/>
        <end position="21"/>
    </location>
</feature>
<name>A0A4Y8X5G6_9MICC</name>
<dbReference type="Pfam" id="PF01569">
    <property type="entry name" value="PAP2"/>
    <property type="match status" value="1"/>
</dbReference>
<dbReference type="InterPro" id="IPR036938">
    <property type="entry name" value="PAP2/HPO_sf"/>
</dbReference>
<dbReference type="Proteomes" id="UP000560081">
    <property type="component" value="Unassembled WGS sequence"/>
</dbReference>
<dbReference type="SUPFAM" id="SSF48317">
    <property type="entry name" value="Acid phosphatase/Vanadium-dependent haloperoxidase"/>
    <property type="match status" value="1"/>
</dbReference>
<dbReference type="EMBL" id="JACHMC010000001">
    <property type="protein sequence ID" value="MBB4882084.1"/>
    <property type="molecule type" value="Genomic_DNA"/>
</dbReference>
<proteinExistence type="predicted"/>
<keyword evidence="5" id="KW-1185">Reference proteome</keyword>
<keyword evidence="2" id="KW-0472">Membrane</keyword>
<accession>A0A4Y8X5G6</accession>
<feature type="transmembrane region" description="Helical" evidence="2">
    <location>
        <begin position="199"/>
        <end position="216"/>
    </location>
</feature>
<sequence length="302" mass="30625">MDPHDARDPHGTAPAAPARRPARRADPVWALAAASCAAAVALLYTLLVTTSTGQLLEYQLFAAVEDRWGVPAVGLAPRLVRLLPPALAVGAGLAALACLPSRRTRGRGVLALVALVGANATTQVLKHVLPRPALENGVPWAGGNSLPSGHTTLVAAAAATVLLLVPSRWRPAAAVAGAAATAFTGAAAYLEAWHRPSDMAAAVAVAGLWAVLVAPWRRGLRAGRRRASALERTVEALLWAAGLGGLAAGGVLLALTLSAPAVAGAAHPLAAVGGVLLSASPAAVLVGLLLSLLRRMDARRIR</sequence>
<gene>
    <name evidence="4" type="ORF">BJ976_000435</name>
</gene>
<keyword evidence="2" id="KW-0812">Transmembrane</keyword>
<protein>
    <recommendedName>
        <fullName evidence="3">Phosphatidic acid phosphatase type 2/haloperoxidase domain-containing protein</fullName>
    </recommendedName>
</protein>
<feature type="transmembrane region" description="Helical" evidence="2">
    <location>
        <begin position="145"/>
        <end position="165"/>
    </location>
</feature>
<feature type="transmembrane region" description="Helical" evidence="2">
    <location>
        <begin position="82"/>
        <end position="101"/>
    </location>
</feature>
<keyword evidence="2" id="KW-1133">Transmembrane helix</keyword>
<evidence type="ECO:0000256" key="2">
    <source>
        <dbReference type="SAM" id="Phobius"/>
    </source>
</evidence>
<organism evidence="4 5">
    <name type="scientific">Micrococcus flavus</name>
    <dbReference type="NCBI Taxonomy" id="384602"/>
    <lineage>
        <taxon>Bacteria</taxon>
        <taxon>Bacillati</taxon>
        <taxon>Actinomycetota</taxon>
        <taxon>Actinomycetes</taxon>
        <taxon>Micrococcales</taxon>
        <taxon>Micrococcaceae</taxon>
        <taxon>Micrococcus</taxon>
    </lineage>
</organism>
<feature type="transmembrane region" description="Helical" evidence="2">
    <location>
        <begin position="172"/>
        <end position="193"/>
    </location>
</feature>